<evidence type="ECO:0000313" key="10">
    <source>
        <dbReference type="RefSeq" id="XP_030751258.1"/>
    </source>
</evidence>
<dbReference type="InterPro" id="IPR001254">
    <property type="entry name" value="Trypsin_dom"/>
</dbReference>
<dbReference type="InterPro" id="IPR018114">
    <property type="entry name" value="TRYPSIN_HIS"/>
</dbReference>
<dbReference type="SUPFAM" id="SSF50494">
    <property type="entry name" value="Trypsin-like serine proteases"/>
    <property type="match status" value="1"/>
</dbReference>
<dbReference type="GO" id="GO:0006508">
    <property type="term" value="P:proteolysis"/>
    <property type="evidence" value="ECO:0007669"/>
    <property type="project" value="UniProtKB-KW"/>
</dbReference>
<gene>
    <name evidence="10" type="primary">LOC115878793</name>
</gene>
<dbReference type="PROSITE" id="PS00134">
    <property type="entry name" value="TRYPSIN_HIS"/>
    <property type="match status" value="1"/>
</dbReference>
<evidence type="ECO:0000259" key="8">
    <source>
        <dbReference type="PROSITE" id="PS50240"/>
    </source>
</evidence>
<comment type="similarity">
    <text evidence="1">Belongs to the peptidase S1 family.</text>
</comment>
<proteinExistence type="inferred from homology"/>
<sequence length="266" mass="28512">MKLIYCVVLAYIITVCHGYPNSIIKSSTRHILRIIGGDPADIKDYPYQVLLMIDGEAKCGGSILTESFILTAAHCVYDVRASQLSIRAGSSYRSSGGQVVTVAALTYHDYFDSDTYDYDIAILKLSRPLTLGVGVAIVQLPATTDDIIAGEEASATGWGLTDSNGTTLPEQLRVVVLPQITTQTCKNYYGSYITDTMFCAGYKTGGKDTCLGDSGGPIVVDGYVIGITSWGSENCAESGKPGVFTKVSFFRDYIDKIVAAGVDKKS</sequence>
<reference evidence="10" key="1">
    <citation type="submission" date="2025-08" db="UniProtKB">
        <authorList>
            <consortium name="RefSeq"/>
        </authorList>
    </citation>
    <scope>IDENTIFICATION</scope>
    <source>
        <tissue evidence="10">Gonads</tissue>
    </source>
</reference>
<dbReference type="InterPro" id="IPR009003">
    <property type="entry name" value="Peptidase_S1_PA"/>
</dbReference>
<dbReference type="InParanoid" id="A0A6J2XII5"/>
<dbReference type="PROSITE" id="PS50240">
    <property type="entry name" value="TRYPSIN_DOM"/>
    <property type="match status" value="1"/>
</dbReference>
<dbReference type="CDD" id="cd00190">
    <property type="entry name" value="Tryp_SPc"/>
    <property type="match status" value="1"/>
</dbReference>
<dbReference type="OrthoDB" id="10051896at2759"/>
<feature type="domain" description="Peptidase S1" evidence="8">
    <location>
        <begin position="34"/>
        <end position="259"/>
    </location>
</feature>
<keyword evidence="9" id="KW-1185">Reference proteome</keyword>
<dbReference type="Pfam" id="PF00089">
    <property type="entry name" value="Trypsin"/>
    <property type="match status" value="1"/>
</dbReference>
<dbReference type="Gene3D" id="2.40.10.10">
    <property type="entry name" value="Trypsin-like serine proteases"/>
    <property type="match status" value="1"/>
</dbReference>
<evidence type="ECO:0000256" key="3">
    <source>
        <dbReference type="ARBA" id="ARBA00022801"/>
    </source>
</evidence>
<evidence type="ECO:0000313" key="9">
    <source>
        <dbReference type="Proteomes" id="UP000504635"/>
    </source>
</evidence>
<dbReference type="InterPro" id="IPR043504">
    <property type="entry name" value="Peptidase_S1_PA_chymotrypsin"/>
</dbReference>
<feature type="chain" id="PRO_5026692074" evidence="7">
    <location>
        <begin position="19"/>
        <end position="266"/>
    </location>
</feature>
<dbReference type="GeneID" id="115878793"/>
<dbReference type="PROSITE" id="PS00135">
    <property type="entry name" value="TRYPSIN_SER"/>
    <property type="match status" value="1"/>
</dbReference>
<accession>A0A6J2XII5</accession>
<dbReference type="RefSeq" id="XP_030751258.1">
    <property type="nucleotide sequence ID" value="XM_030895398.1"/>
</dbReference>
<evidence type="ECO:0000256" key="1">
    <source>
        <dbReference type="ARBA" id="ARBA00007664"/>
    </source>
</evidence>
<feature type="signal peptide" evidence="7">
    <location>
        <begin position="1"/>
        <end position="18"/>
    </location>
</feature>
<evidence type="ECO:0000256" key="5">
    <source>
        <dbReference type="ARBA" id="ARBA00023157"/>
    </source>
</evidence>
<keyword evidence="2 6" id="KW-0645">Protease</keyword>
<dbReference type="SMART" id="SM00020">
    <property type="entry name" value="Tryp_SPc"/>
    <property type="match status" value="1"/>
</dbReference>
<evidence type="ECO:0000256" key="6">
    <source>
        <dbReference type="RuleBase" id="RU363034"/>
    </source>
</evidence>
<dbReference type="InterPro" id="IPR001314">
    <property type="entry name" value="Peptidase_S1A"/>
</dbReference>
<keyword evidence="5" id="KW-1015">Disulfide bond</keyword>
<dbReference type="KEGG" id="soy:115878793"/>
<evidence type="ECO:0000256" key="4">
    <source>
        <dbReference type="ARBA" id="ARBA00022825"/>
    </source>
</evidence>
<keyword evidence="4 6" id="KW-0720">Serine protease</keyword>
<dbReference type="InterPro" id="IPR033116">
    <property type="entry name" value="TRYPSIN_SER"/>
</dbReference>
<dbReference type="Proteomes" id="UP000504635">
    <property type="component" value="Unplaced"/>
</dbReference>
<keyword evidence="7" id="KW-0732">Signal</keyword>
<name>A0A6J2XII5_SITOR</name>
<dbReference type="GO" id="GO:0004252">
    <property type="term" value="F:serine-type endopeptidase activity"/>
    <property type="evidence" value="ECO:0007669"/>
    <property type="project" value="InterPro"/>
</dbReference>
<dbReference type="FunFam" id="2.40.10.10:FF:000034">
    <property type="entry name" value="Eupolytin"/>
    <property type="match status" value="1"/>
</dbReference>
<dbReference type="AlphaFoldDB" id="A0A6J2XII5"/>
<dbReference type="PANTHER" id="PTHR24276">
    <property type="entry name" value="POLYSERASE-RELATED"/>
    <property type="match status" value="1"/>
</dbReference>
<protein>
    <submittedName>
        <fullName evidence="10">Trypsin-1-like</fullName>
    </submittedName>
</protein>
<evidence type="ECO:0000256" key="7">
    <source>
        <dbReference type="SAM" id="SignalP"/>
    </source>
</evidence>
<dbReference type="PRINTS" id="PR00722">
    <property type="entry name" value="CHYMOTRYPSIN"/>
</dbReference>
<organism evidence="9 10">
    <name type="scientific">Sitophilus oryzae</name>
    <name type="common">Rice weevil</name>
    <name type="synonym">Curculio oryzae</name>
    <dbReference type="NCBI Taxonomy" id="7048"/>
    <lineage>
        <taxon>Eukaryota</taxon>
        <taxon>Metazoa</taxon>
        <taxon>Ecdysozoa</taxon>
        <taxon>Arthropoda</taxon>
        <taxon>Hexapoda</taxon>
        <taxon>Insecta</taxon>
        <taxon>Pterygota</taxon>
        <taxon>Neoptera</taxon>
        <taxon>Endopterygota</taxon>
        <taxon>Coleoptera</taxon>
        <taxon>Polyphaga</taxon>
        <taxon>Cucujiformia</taxon>
        <taxon>Curculionidae</taxon>
        <taxon>Dryophthorinae</taxon>
        <taxon>Sitophilus</taxon>
    </lineage>
</organism>
<dbReference type="InterPro" id="IPR050430">
    <property type="entry name" value="Peptidase_S1"/>
</dbReference>
<evidence type="ECO:0000256" key="2">
    <source>
        <dbReference type="ARBA" id="ARBA00022670"/>
    </source>
</evidence>
<keyword evidence="3 6" id="KW-0378">Hydrolase</keyword>
<dbReference type="PANTHER" id="PTHR24276:SF91">
    <property type="entry name" value="AT26814P-RELATED"/>
    <property type="match status" value="1"/>
</dbReference>